<accession>A0A9P1NG61</accession>
<dbReference type="RefSeq" id="WP_011988337.1">
    <property type="nucleotide sequence ID" value="NZ_CM009286.1"/>
</dbReference>
<reference evidence="2" key="1">
    <citation type="journal article" date="2008" name="J. Bacteriol.">
        <title>A common virulence plasmid in biotype 2 Vibrio vulnificus and its dissemination aided by a conjugal plasmid.</title>
        <authorList>
            <person name="Lee C.T."/>
            <person name="Amaro C."/>
            <person name="Wu K.M."/>
            <person name="Valiente E."/>
            <person name="Chang Y.F."/>
            <person name="Tsai S.F."/>
            <person name="Chang C.H."/>
            <person name="Hor L.I."/>
        </authorList>
    </citation>
    <scope>NUCLEOTIDE SEQUENCE</scope>
    <source>
        <strain evidence="2">CECT4999</strain>
    </source>
</reference>
<evidence type="ECO:0000313" key="3">
    <source>
        <dbReference type="EMBL" id="PNM76935.1"/>
    </source>
</evidence>
<keyword evidence="4" id="KW-1185">Reference proteome</keyword>
<sequence>MKGKFAHKKPSPYSNLVEISKRLRGGTTRRSYAVAEALGIGYLEPRDASSLLDIAAQVSDTSAAKSPTAQRERTGQQNNKAEVNRENK</sequence>
<protein>
    <submittedName>
        <fullName evidence="2">Uncharacterized protein</fullName>
    </submittedName>
</protein>
<evidence type="ECO:0000313" key="2">
    <source>
        <dbReference type="EMBL" id="CAL25405.1"/>
    </source>
</evidence>
<proteinExistence type="predicted"/>
<gene>
    <name evidence="2" type="primary">vep43</name>
    <name evidence="3" type="ORF">AL548_007405</name>
</gene>
<dbReference type="Proteomes" id="UP000054370">
    <property type="component" value="Unassembled WGS sequence"/>
</dbReference>
<dbReference type="EMBL" id="LOSH02000002">
    <property type="protein sequence ID" value="PNM76935.1"/>
    <property type="molecule type" value="Genomic_DNA"/>
</dbReference>
<feature type="region of interest" description="Disordered" evidence="1">
    <location>
        <begin position="61"/>
        <end position="88"/>
    </location>
</feature>
<name>A0A9P1NG61_VIBVL</name>
<reference evidence="3 4" key="2">
    <citation type="submission" date="2017-12" db="EMBL/GenBank/DDBJ databases">
        <title>FDA dAtabase for Regulatory Grade micrObial Sequences (FDA-ARGOS): Supporting development and validation of Infectious Disease Dx tests.</title>
        <authorList>
            <person name="Hoffmann M."/>
            <person name="Allard M."/>
            <person name="Evans P."/>
            <person name="Brown E."/>
            <person name="Tallon L.J."/>
            <person name="Sadzewicz L."/>
            <person name="Sengamalay N."/>
            <person name="Ott S."/>
            <person name="Godinez A."/>
            <person name="Nagaraj S."/>
            <person name="Vavikolanu K."/>
            <person name="Aluvathingal J."/>
            <person name="Nadendla S."/>
            <person name="Hobson J."/>
            <person name="Sichtig H."/>
        </authorList>
    </citation>
    <scope>NUCLEOTIDE SEQUENCE [LARGE SCALE GENOMIC DNA]</scope>
    <source>
        <strain evidence="4">ATCC 29307</strain>
        <strain evidence="3">FDAARGOS_118</strain>
    </source>
</reference>
<dbReference type="AlphaFoldDB" id="A0A9P1NG61"/>
<feature type="compositionally biased region" description="Polar residues" evidence="1">
    <location>
        <begin position="61"/>
        <end position="81"/>
    </location>
</feature>
<evidence type="ECO:0000313" key="4">
    <source>
        <dbReference type="Proteomes" id="UP000054370"/>
    </source>
</evidence>
<organism evidence="2">
    <name type="scientific">Vibrio vulnificus</name>
    <dbReference type="NCBI Taxonomy" id="672"/>
    <lineage>
        <taxon>Bacteria</taxon>
        <taxon>Pseudomonadati</taxon>
        <taxon>Pseudomonadota</taxon>
        <taxon>Gammaproteobacteria</taxon>
        <taxon>Vibrionales</taxon>
        <taxon>Vibrionaceae</taxon>
        <taxon>Vibrio</taxon>
    </lineage>
</organism>
<dbReference type="EMBL" id="AM293858">
    <property type="protein sequence ID" value="CAL25405.1"/>
    <property type="molecule type" value="Genomic_DNA"/>
</dbReference>
<evidence type="ECO:0000256" key="1">
    <source>
        <dbReference type="SAM" id="MobiDB-lite"/>
    </source>
</evidence>